<organism evidence="6 7">
    <name type="scientific">Enterobacter huaxiensis</name>
    <dbReference type="NCBI Taxonomy" id="2494702"/>
    <lineage>
        <taxon>Bacteria</taxon>
        <taxon>Pseudomonadati</taxon>
        <taxon>Pseudomonadota</taxon>
        <taxon>Gammaproteobacteria</taxon>
        <taxon>Enterobacterales</taxon>
        <taxon>Enterobacteriaceae</taxon>
        <taxon>Enterobacter</taxon>
    </lineage>
</organism>
<accession>A0A428LGT9</accession>
<dbReference type="GO" id="GO:0009289">
    <property type="term" value="C:pilus"/>
    <property type="evidence" value="ECO:0007669"/>
    <property type="project" value="UniProtKB-SubCell"/>
</dbReference>
<dbReference type="PANTHER" id="PTHR33420:SF3">
    <property type="entry name" value="FIMBRIAL SUBUNIT ELFA"/>
    <property type="match status" value="1"/>
</dbReference>
<feature type="signal peptide" evidence="5">
    <location>
        <begin position="1"/>
        <end position="31"/>
    </location>
</feature>
<feature type="chain" id="PRO_5019571438" evidence="5">
    <location>
        <begin position="32"/>
        <end position="186"/>
    </location>
</feature>
<proteinExistence type="inferred from homology"/>
<evidence type="ECO:0000256" key="1">
    <source>
        <dbReference type="ARBA" id="ARBA00004561"/>
    </source>
</evidence>
<name>A0A428LGT9_9ENTR</name>
<evidence type="ECO:0000313" key="6">
    <source>
        <dbReference type="EMBL" id="RSK63090.1"/>
    </source>
</evidence>
<keyword evidence="4" id="KW-0281">Fimbrium</keyword>
<reference evidence="6 7" key="1">
    <citation type="submission" date="2018-12" db="EMBL/GenBank/DDBJ databases">
        <title>The Genome Submission of two Enterobacter spp. strains.</title>
        <authorList>
            <person name="Wu W."/>
            <person name="Wei L."/>
            <person name="Feng Y."/>
            <person name="Zong Z."/>
        </authorList>
    </citation>
    <scope>NUCLEOTIDE SEQUENCE [LARGE SCALE GENOMIC DNA]</scope>
    <source>
        <strain evidence="6 7">WCHEHu045002</strain>
    </source>
</reference>
<comment type="caution">
    <text evidence="6">The sequence shown here is derived from an EMBL/GenBank/DDBJ whole genome shotgun (WGS) entry which is preliminary data.</text>
</comment>
<comment type="similarity">
    <text evidence="2">Belongs to the fimbrial protein family.</text>
</comment>
<sequence length="186" mass="19058">MKNMNILSGHFIALRRSLCLWLMGMAASATAADVQFSATFQAPTCQVSAPATLDFGAVLSSDIRQGLSLADPLALEITLTQCAGFIGAVQRPGITVTGAGNSASGDFLFRQATSQAVNYGVRLVTAAGVVVANNTFIPAPADAASFNGGTSTIPLKVALSCGNQCTNAATKSGLLNASITFDFAYQ</sequence>
<dbReference type="EMBL" id="RWHU01000012">
    <property type="protein sequence ID" value="RSK63090.1"/>
    <property type="molecule type" value="Genomic_DNA"/>
</dbReference>
<gene>
    <name evidence="6" type="ORF">EJE24_22290</name>
</gene>
<protein>
    <submittedName>
        <fullName evidence="6">Type 1 fimbrial protein</fullName>
    </submittedName>
</protein>
<dbReference type="InterPro" id="IPR008966">
    <property type="entry name" value="Adhesion_dom_sf"/>
</dbReference>
<evidence type="ECO:0000256" key="4">
    <source>
        <dbReference type="ARBA" id="ARBA00023263"/>
    </source>
</evidence>
<dbReference type="Gene3D" id="2.60.40.1090">
    <property type="entry name" value="Fimbrial-type adhesion domain"/>
    <property type="match status" value="1"/>
</dbReference>
<dbReference type="GO" id="GO:0043709">
    <property type="term" value="P:cell adhesion involved in single-species biofilm formation"/>
    <property type="evidence" value="ECO:0007669"/>
    <property type="project" value="TreeGrafter"/>
</dbReference>
<dbReference type="Proteomes" id="UP000276389">
    <property type="component" value="Unassembled WGS sequence"/>
</dbReference>
<dbReference type="AlphaFoldDB" id="A0A428LGT9"/>
<dbReference type="InterPro" id="IPR050263">
    <property type="entry name" value="Bact_Fimbrial_Adh_Pro"/>
</dbReference>
<evidence type="ECO:0000256" key="3">
    <source>
        <dbReference type="ARBA" id="ARBA00022729"/>
    </source>
</evidence>
<comment type="subcellular location">
    <subcellularLocation>
        <location evidence="1">Fimbrium</location>
    </subcellularLocation>
</comment>
<evidence type="ECO:0000313" key="7">
    <source>
        <dbReference type="Proteomes" id="UP000276389"/>
    </source>
</evidence>
<evidence type="ECO:0000256" key="5">
    <source>
        <dbReference type="SAM" id="SignalP"/>
    </source>
</evidence>
<evidence type="ECO:0000256" key="2">
    <source>
        <dbReference type="ARBA" id="ARBA00006671"/>
    </source>
</evidence>
<dbReference type="SUPFAM" id="SSF49401">
    <property type="entry name" value="Bacterial adhesins"/>
    <property type="match status" value="1"/>
</dbReference>
<dbReference type="PANTHER" id="PTHR33420">
    <property type="entry name" value="FIMBRIAL SUBUNIT ELFA-RELATED"/>
    <property type="match status" value="1"/>
</dbReference>
<keyword evidence="3 5" id="KW-0732">Signal</keyword>
<dbReference type="InterPro" id="IPR036937">
    <property type="entry name" value="Adhesion_dom_fimbrial_sf"/>
</dbReference>